<protein>
    <submittedName>
        <fullName evidence="8">CoA pyrophosphatase</fullName>
    </submittedName>
</protein>
<name>A0A5M6CP43_9BACT</name>
<dbReference type="CDD" id="cd03426">
    <property type="entry name" value="NUDIX_CoAse_Nudt7"/>
    <property type="match status" value="1"/>
</dbReference>
<dbReference type="PANTHER" id="PTHR12992:SF11">
    <property type="entry name" value="MITOCHONDRIAL COENZYME A DIPHOSPHATASE NUDT8"/>
    <property type="match status" value="1"/>
</dbReference>
<dbReference type="GO" id="GO:0046872">
    <property type="term" value="F:metal ion binding"/>
    <property type="evidence" value="ECO:0007669"/>
    <property type="project" value="UniProtKB-KW"/>
</dbReference>
<evidence type="ECO:0000256" key="5">
    <source>
        <dbReference type="ARBA" id="ARBA00022842"/>
    </source>
</evidence>
<dbReference type="Pfam" id="PF00293">
    <property type="entry name" value="NUDIX"/>
    <property type="match status" value="1"/>
</dbReference>
<evidence type="ECO:0000259" key="7">
    <source>
        <dbReference type="PROSITE" id="PS51462"/>
    </source>
</evidence>
<comment type="cofactor">
    <cofactor evidence="2">
        <name>Mg(2+)</name>
        <dbReference type="ChEBI" id="CHEBI:18420"/>
    </cofactor>
</comment>
<dbReference type="SUPFAM" id="SSF55811">
    <property type="entry name" value="Nudix"/>
    <property type="match status" value="1"/>
</dbReference>
<evidence type="ECO:0000256" key="1">
    <source>
        <dbReference type="ARBA" id="ARBA00001936"/>
    </source>
</evidence>
<dbReference type="Proteomes" id="UP000323632">
    <property type="component" value="Unassembled WGS sequence"/>
</dbReference>
<evidence type="ECO:0000256" key="4">
    <source>
        <dbReference type="ARBA" id="ARBA00022801"/>
    </source>
</evidence>
<sequence>MNQWIEFKKELQEKIQQPLPGYEAQRKMMSVLRPDASQAPENARQSGVLLLLYPTSEDIKLVLIERSNDGGVHSGQLAFPGGKKEETDNDIIATALREANEEISLKPGTVTVLGRLSSLYIPVSNFVVNPVMAICDEEPVLVASDYEVANILRLSIYKIFSKKEMVQVLASGGNLNIRTIAYMLDEGKFIWGATAMILSELETMLAEL</sequence>
<keyword evidence="3" id="KW-0479">Metal-binding</keyword>
<evidence type="ECO:0000313" key="8">
    <source>
        <dbReference type="EMBL" id="KAA5536991.1"/>
    </source>
</evidence>
<dbReference type="InterPro" id="IPR015797">
    <property type="entry name" value="NUDIX_hydrolase-like_dom_sf"/>
</dbReference>
<reference evidence="8 9" key="1">
    <citation type="submission" date="2019-09" db="EMBL/GenBank/DDBJ databases">
        <title>Genome sequence and assembly of Taibaiella sp.</title>
        <authorList>
            <person name="Chhetri G."/>
        </authorList>
    </citation>
    <scope>NUCLEOTIDE SEQUENCE [LARGE SCALE GENOMIC DNA]</scope>
    <source>
        <strain evidence="8 9">KVB11</strain>
    </source>
</reference>
<organism evidence="8 9">
    <name type="scientific">Taibaiella lutea</name>
    <dbReference type="NCBI Taxonomy" id="2608001"/>
    <lineage>
        <taxon>Bacteria</taxon>
        <taxon>Pseudomonadati</taxon>
        <taxon>Bacteroidota</taxon>
        <taxon>Chitinophagia</taxon>
        <taxon>Chitinophagales</taxon>
        <taxon>Chitinophagaceae</taxon>
        <taxon>Taibaiella</taxon>
    </lineage>
</organism>
<proteinExistence type="predicted"/>
<evidence type="ECO:0000256" key="2">
    <source>
        <dbReference type="ARBA" id="ARBA00001946"/>
    </source>
</evidence>
<keyword evidence="5" id="KW-0460">Magnesium</keyword>
<keyword evidence="9" id="KW-1185">Reference proteome</keyword>
<dbReference type="AlphaFoldDB" id="A0A5M6CP43"/>
<feature type="domain" description="Nudix hydrolase" evidence="7">
    <location>
        <begin position="43"/>
        <end position="183"/>
    </location>
</feature>
<comment type="caution">
    <text evidence="8">The sequence shown here is derived from an EMBL/GenBank/DDBJ whole genome shotgun (WGS) entry which is preliminary data.</text>
</comment>
<dbReference type="Gene3D" id="3.90.79.10">
    <property type="entry name" value="Nucleoside Triphosphate Pyrophosphohydrolase"/>
    <property type="match status" value="1"/>
</dbReference>
<evidence type="ECO:0000256" key="3">
    <source>
        <dbReference type="ARBA" id="ARBA00022723"/>
    </source>
</evidence>
<dbReference type="RefSeq" id="WP_150031568.1">
    <property type="nucleotide sequence ID" value="NZ_VWSH01000001.1"/>
</dbReference>
<evidence type="ECO:0000256" key="6">
    <source>
        <dbReference type="ARBA" id="ARBA00023211"/>
    </source>
</evidence>
<keyword evidence="6" id="KW-0464">Manganese</keyword>
<dbReference type="PROSITE" id="PS51462">
    <property type="entry name" value="NUDIX"/>
    <property type="match status" value="1"/>
</dbReference>
<accession>A0A5M6CP43</accession>
<dbReference type="GO" id="GO:0010945">
    <property type="term" value="F:coenzyme A diphosphatase activity"/>
    <property type="evidence" value="ECO:0007669"/>
    <property type="project" value="InterPro"/>
</dbReference>
<gene>
    <name evidence="8" type="ORF">F0919_04790</name>
</gene>
<evidence type="ECO:0000313" key="9">
    <source>
        <dbReference type="Proteomes" id="UP000323632"/>
    </source>
</evidence>
<dbReference type="EMBL" id="VWSH01000001">
    <property type="protein sequence ID" value="KAA5536991.1"/>
    <property type="molecule type" value="Genomic_DNA"/>
</dbReference>
<keyword evidence="4" id="KW-0378">Hydrolase</keyword>
<dbReference type="InterPro" id="IPR045121">
    <property type="entry name" value="CoAse"/>
</dbReference>
<dbReference type="InterPro" id="IPR000086">
    <property type="entry name" value="NUDIX_hydrolase_dom"/>
</dbReference>
<comment type="cofactor">
    <cofactor evidence="1">
        <name>Mn(2+)</name>
        <dbReference type="ChEBI" id="CHEBI:29035"/>
    </cofactor>
</comment>
<dbReference type="PANTHER" id="PTHR12992">
    <property type="entry name" value="NUDIX HYDROLASE"/>
    <property type="match status" value="1"/>
</dbReference>